<evidence type="ECO:0000256" key="7">
    <source>
        <dbReference type="PROSITE-ProRule" id="PRU01161"/>
    </source>
</evidence>
<evidence type="ECO:0000259" key="8">
    <source>
        <dbReference type="PROSITE" id="PS51635"/>
    </source>
</evidence>
<keyword evidence="6 7" id="KW-0443">Lipid metabolism</keyword>
<dbReference type="PROSITE" id="PS51635">
    <property type="entry name" value="PNPLA"/>
    <property type="match status" value="1"/>
</dbReference>
<keyword evidence="10" id="KW-1185">Reference proteome</keyword>
<dbReference type="EMBL" id="NPHW01003272">
    <property type="protein sequence ID" value="OXV09871.1"/>
    <property type="molecule type" value="Genomic_DNA"/>
</dbReference>
<dbReference type="SUPFAM" id="SSF52540">
    <property type="entry name" value="P-loop containing nucleoside triphosphate hydrolases"/>
    <property type="match status" value="1"/>
</dbReference>
<dbReference type="OrthoDB" id="194358at2759"/>
<dbReference type="GO" id="GO:0047499">
    <property type="term" value="F:calcium-independent phospholipase A2 activity"/>
    <property type="evidence" value="ECO:0007669"/>
    <property type="project" value="TreeGrafter"/>
</dbReference>
<evidence type="ECO:0000256" key="4">
    <source>
        <dbReference type="ARBA" id="ARBA00022833"/>
    </source>
</evidence>
<name>A0A232M0D3_9EURO</name>
<feature type="active site" description="Nucleophile" evidence="7">
    <location>
        <position position="715"/>
    </location>
</feature>
<keyword evidence="1" id="KW-0479">Metal-binding</keyword>
<feature type="short sequence motif" description="DGA/G" evidence="7">
    <location>
        <begin position="863"/>
        <end position="865"/>
    </location>
</feature>
<dbReference type="InterPro" id="IPR016035">
    <property type="entry name" value="Acyl_Trfase/lysoPLipase"/>
</dbReference>
<dbReference type="CDD" id="cd07199">
    <property type="entry name" value="Pat17_PNPLA8_PNPLA9_like"/>
    <property type="match status" value="1"/>
</dbReference>
<keyword evidence="2" id="KW-0863">Zinc-finger</keyword>
<feature type="short sequence motif" description="GXGXXG" evidence="7">
    <location>
        <begin position="679"/>
        <end position="684"/>
    </location>
</feature>
<organism evidence="9 10">
    <name type="scientific">Elaphomyces granulatus</name>
    <dbReference type="NCBI Taxonomy" id="519963"/>
    <lineage>
        <taxon>Eukaryota</taxon>
        <taxon>Fungi</taxon>
        <taxon>Dikarya</taxon>
        <taxon>Ascomycota</taxon>
        <taxon>Pezizomycotina</taxon>
        <taxon>Eurotiomycetes</taxon>
        <taxon>Eurotiomycetidae</taxon>
        <taxon>Eurotiales</taxon>
        <taxon>Elaphomycetaceae</taxon>
        <taxon>Elaphomyces</taxon>
    </lineage>
</organism>
<keyword evidence="5 7" id="KW-0442">Lipid degradation</keyword>
<evidence type="ECO:0000256" key="6">
    <source>
        <dbReference type="ARBA" id="ARBA00023098"/>
    </source>
</evidence>
<dbReference type="SUPFAM" id="SSF52151">
    <property type="entry name" value="FabD/lysophospholipase-like"/>
    <property type="match status" value="1"/>
</dbReference>
<accession>A0A232M0D3</accession>
<evidence type="ECO:0000313" key="10">
    <source>
        <dbReference type="Proteomes" id="UP000243515"/>
    </source>
</evidence>
<dbReference type="Proteomes" id="UP000243515">
    <property type="component" value="Unassembled WGS sequence"/>
</dbReference>
<feature type="short sequence motif" description="GXSXG" evidence="7">
    <location>
        <begin position="713"/>
        <end position="717"/>
    </location>
</feature>
<dbReference type="InterPro" id="IPR017907">
    <property type="entry name" value="Znf_RING_CS"/>
</dbReference>
<feature type="active site" description="Proton acceptor" evidence="7">
    <location>
        <position position="863"/>
    </location>
</feature>
<dbReference type="PANTHER" id="PTHR24185">
    <property type="entry name" value="CALCIUM-INDEPENDENT PHOSPHOLIPASE A2-GAMMA"/>
    <property type="match status" value="1"/>
</dbReference>
<dbReference type="PROSITE" id="PS00518">
    <property type="entry name" value="ZF_RING_1"/>
    <property type="match status" value="1"/>
</dbReference>
<evidence type="ECO:0000256" key="1">
    <source>
        <dbReference type="ARBA" id="ARBA00022723"/>
    </source>
</evidence>
<protein>
    <recommendedName>
        <fullName evidence="8">PNPLA domain-containing protein</fullName>
    </recommendedName>
</protein>
<dbReference type="PANTHER" id="PTHR24185:SF1">
    <property type="entry name" value="CALCIUM-INDEPENDENT PHOSPHOLIPASE A2-GAMMA"/>
    <property type="match status" value="1"/>
</dbReference>
<dbReference type="GO" id="GO:0019369">
    <property type="term" value="P:arachidonate metabolic process"/>
    <property type="evidence" value="ECO:0007669"/>
    <property type="project" value="TreeGrafter"/>
</dbReference>
<dbReference type="Pfam" id="PF01734">
    <property type="entry name" value="Patatin"/>
    <property type="match status" value="1"/>
</dbReference>
<sequence>MAAECARCDGPEVTVKCSCGKLYCRPCWLEHKSIKPDHQKSPYQTGLSKFQQCWKYIKGAFNYSSATFEKDERAKWFGLVEDTSFVPPVYRIVETTRFSEIMESSVHASPQSPKRQYPSLVSFVGETGAGKSSLIRALTVQSVENTTDLDHHDAPVVGMEESFQSTTGEVNLYHDPKTFGTASPRLYIDCEGLEGVKPVAAAHQKKWQDSSRSHPIRQKQGITTDRKWAVEKLYPKFIYLFSDVVCYVTRNPRGWAEIVDNLLGWASVAAQHAVNQYALPAAIIVLNGPPAGKEMWIAGDHDAMTNEFFKVVEEQITGSAFVRSLAAQYGASSVREIFRRCFSSIHVLYIPLEKLPPLGTEENMDRQYSRLSNRIKSDAERVQFTRGESWMRFDVRQLSIAFNYAFEHLTSQSDTAFDFSHCKAQTDLPKTAQGHVTEFLKSSLAVGVESNFTYASTVLGSCMVMRALEESGEELFSHPDVIYGASMKKLFQGAVEGYLDSGLSCSYVDPTTGAWCVNKKDGHTKGHQDELGLLLEAGDYQGGAFDSTDFQAKMMKHIGGFLQTLDKFEGDNKLTGARSLHRKTLQQSNSWAISEASRTGSSRTCFGCLFEAPEYQLPCGHYLCGFCIKNFDQTNEHRHPAHVTHKECFLCSDKNPSHWPFELGVRPPLSGIRVLSLDGGGVRGIVELVMLQRLQSAIGLTLDPCAFFDLIVGTSAGGMIALGIGEHMWPLSRCIEKYEALAKTGFDPKFLTTVWGIGWVARLFRYSIYTSTAIEGALKAAYGQDRELFSMKVVDTPSSVKHLPRVAVTTAVDQDLKIFANYNRGGAGIYLHSTCLTWEACTSAAPMFFEPYINGKAGVVCRDGGLKQNNPVETAFSESKAIWGNDTTFDIILSLGSGQARLPPKRPASTFIVDGWLATLFEVLMSTFNGEDAWASFHKIVENPVKAKARRLNVHFNTSHELALDDVASMGWMKDEANKFKFYNERSRWSFTNPHCEDLDQEIAINLRASLFFFHPRSIKFNQNRSVAVVEGAIYSRVDSNTVPFRELVLLTEGFEIPGTFVLMPPLGDCQPEFILKIAFQHDTQDHQPIHLRVKFKDGYTAAISGFPTPYKNIETLV</sequence>
<gene>
    <name evidence="9" type="ORF">Egran_02366</name>
</gene>
<reference evidence="9 10" key="1">
    <citation type="journal article" date="2015" name="Environ. Microbiol.">
        <title>Metagenome sequence of Elaphomyces granulatus from sporocarp tissue reveals Ascomycota ectomycorrhizal fingerprints of genome expansion and a Proteobacteria-rich microbiome.</title>
        <authorList>
            <person name="Quandt C.A."/>
            <person name="Kohler A."/>
            <person name="Hesse C.N."/>
            <person name="Sharpton T.J."/>
            <person name="Martin F."/>
            <person name="Spatafora J.W."/>
        </authorList>
    </citation>
    <scope>NUCLEOTIDE SEQUENCE [LARGE SCALE GENOMIC DNA]</scope>
    <source>
        <strain evidence="9 10">OSC145934</strain>
    </source>
</reference>
<comment type="caution">
    <text evidence="9">The sequence shown here is derived from an EMBL/GenBank/DDBJ whole genome shotgun (WGS) entry which is preliminary data.</text>
</comment>
<dbReference type="InterPro" id="IPR027417">
    <property type="entry name" value="P-loop_NTPase"/>
</dbReference>
<dbReference type="GO" id="GO:0016042">
    <property type="term" value="P:lipid catabolic process"/>
    <property type="evidence" value="ECO:0007669"/>
    <property type="project" value="UniProtKB-UniRule"/>
</dbReference>
<dbReference type="GO" id="GO:0008270">
    <property type="term" value="F:zinc ion binding"/>
    <property type="evidence" value="ECO:0007669"/>
    <property type="project" value="UniProtKB-KW"/>
</dbReference>
<evidence type="ECO:0000256" key="2">
    <source>
        <dbReference type="ARBA" id="ARBA00022771"/>
    </source>
</evidence>
<proteinExistence type="predicted"/>
<dbReference type="AlphaFoldDB" id="A0A232M0D3"/>
<keyword evidence="4" id="KW-0862">Zinc</keyword>
<dbReference type="GO" id="GO:0046486">
    <property type="term" value="P:glycerolipid metabolic process"/>
    <property type="evidence" value="ECO:0007669"/>
    <property type="project" value="UniProtKB-ARBA"/>
</dbReference>
<dbReference type="Gene3D" id="3.40.50.300">
    <property type="entry name" value="P-loop containing nucleotide triphosphate hydrolases"/>
    <property type="match status" value="1"/>
</dbReference>
<dbReference type="InterPro" id="IPR002641">
    <property type="entry name" value="PNPLA_dom"/>
</dbReference>
<dbReference type="GO" id="GO:0016020">
    <property type="term" value="C:membrane"/>
    <property type="evidence" value="ECO:0007669"/>
    <property type="project" value="TreeGrafter"/>
</dbReference>
<keyword evidence="3 7" id="KW-0378">Hydrolase</keyword>
<feature type="domain" description="PNPLA" evidence="8">
    <location>
        <begin position="675"/>
        <end position="876"/>
    </location>
</feature>
<dbReference type="Gene3D" id="3.40.1090.10">
    <property type="entry name" value="Cytosolic phospholipase A2 catalytic domain"/>
    <property type="match status" value="1"/>
</dbReference>
<evidence type="ECO:0000256" key="3">
    <source>
        <dbReference type="ARBA" id="ARBA00022801"/>
    </source>
</evidence>
<evidence type="ECO:0000256" key="5">
    <source>
        <dbReference type="ARBA" id="ARBA00022963"/>
    </source>
</evidence>
<evidence type="ECO:0000313" key="9">
    <source>
        <dbReference type="EMBL" id="OXV09871.1"/>
    </source>
</evidence>